<dbReference type="InterPro" id="IPR036396">
    <property type="entry name" value="Cyt_P450_sf"/>
</dbReference>
<dbReference type="InterPro" id="IPR050182">
    <property type="entry name" value="Cytochrome_P450_fam2"/>
</dbReference>
<dbReference type="GO" id="GO:0004497">
    <property type="term" value="F:monooxygenase activity"/>
    <property type="evidence" value="ECO:0007669"/>
    <property type="project" value="InterPro"/>
</dbReference>
<accession>A0AA88XJ99</accession>
<evidence type="ECO:0000313" key="5">
    <source>
        <dbReference type="Proteomes" id="UP001186944"/>
    </source>
</evidence>
<dbReference type="PRINTS" id="PR00463">
    <property type="entry name" value="EP450I"/>
</dbReference>
<comment type="similarity">
    <text evidence="1">Belongs to the cytochrome P450 family.</text>
</comment>
<name>A0AA88XJ99_PINIB</name>
<keyword evidence="3" id="KW-0408">Iron</keyword>
<dbReference type="InterPro" id="IPR002401">
    <property type="entry name" value="Cyt_P450_E_grp-I"/>
</dbReference>
<comment type="caution">
    <text evidence="4">The sequence shown here is derived from an EMBL/GenBank/DDBJ whole genome shotgun (WGS) entry which is preliminary data.</text>
</comment>
<gene>
    <name evidence="4" type="ORF">FSP39_004810</name>
</gene>
<dbReference type="GO" id="GO:0005506">
    <property type="term" value="F:iron ion binding"/>
    <property type="evidence" value="ECO:0007669"/>
    <property type="project" value="InterPro"/>
</dbReference>
<dbReference type="GO" id="GO:0020037">
    <property type="term" value="F:heme binding"/>
    <property type="evidence" value="ECO:0007669"/>
    <property type="project" value="InterPro"/>
</dbReference>
<evidence type="ECO:0000256" key="1">
    <source>
        <dbReference type="ARBA" id="ARBA00010617"/>
    </source>
</evidence>
<proteinExistence type="inferred from homology"/>
<keyword evidence="2" id="KW-0479">Metal-binding</keyword>
<dbReference type="PANTHER" id="PTHR24300">
    <property type="entry name" value="CYTOCHROME P450 508A4-RELATED"/>
    <property type="match status" value="1"/>
</dbReference>
<dbReference type="Pfam" id="PF00067">
    <property type="entry name" value="p450"/>
    <property type="match status" value="2"/>
</dbReference>
<sequence>MDIYVNLVLLALATLLIFVWKWNKLNRNFPPGPLAVPLIGNININWKDQISEFRKFRKQYGDIYTLQLGTKTVVVVNGMETLKELLIQHGDVVSERPETFVFKDIMHKLGNLCRRICLGESLARMELFLFATGLIQRFHLLPSDVETLPPFKDSIVGVARTPLPFTFRAEEIF</sequence>
<reference evidence="4" key="1">
    <citation type="submission" date="2019-08" db="EMBL/GenBank/DDBJ databases">
        <title>The improved chromosome-level genome for the pearl oyster Pinctada fucata martensii using PacBio sequencing and Hi-C.</title>
        <authorList>
            <person name="Zheng Z."/>
        </authorList>
    </citation>
    <scope>NUCLEOTIDE SEQUENCE</scope>
    <source>
        <strain evidence="4">ZZ-2019</strain>
        <tissue evidence="4">Adductor muscle</tissue>
    </source>
</reference>
<keyword evidence="5" id="KW-1185">Reference proteome</keyword>
<dbReference type="EMBL" id="VSWD01000013">
    <property type="protein sequence ID" value="KAK3083891.1"/>
    <property type="molecule type" value="Genomic_DNA"/>
</dbReference>
<dbReference type="AlphaFoldDB" id="A0AA88XJ99"/>
<evidence type="ECO:0000313" key="4">
    <source>
        <dbReference type="EMBL" id="KAK3083891.1"/>
    </source>
</evidence>
<organism evidence="4 5">
    <name type="scientific">Pinctada imbricata</name>
    <name type="common">Atlantic pearl-oyster</name>
    <name type="synonym">Pinctada martensii</name>
    <dbReference type="NCBI Taxonomy" id="66713"/>
    <lineage>
        <taxon>Eukaryota</taxon>
        <taxon>Metazoa</taxon>
        <taxon>Spiralia</taxon>
        <taxon>Lophotrochozoa</taxon>
        <taxon>Mollusca</taxon>
        <taxon>Bivalvia</taxon>
        <taxon>Autobranchia</taxon>
        <taxon>Pteriomorphia</taxon>
        <taxon>Pterioida</taxon>
        <taxon>Pterioidea</taxon>
        <taxon>Pteriidae</taxon>
        <taxon>Pinctada</taxon>
    </lineage>
</organism>
<dbReference type="InterPro" id="IPR001128">
    <property type="entry name" value="Cyt_P450"/>
</dbReference>
<protein>
    <submittedName>
        <fullName evidence="4">Uncharacterized protein</fullName>
    </submittedName>
</protein>
<dbReference type="Proteomes" id="UP001186944">
    <property type="component" value="Unassembled WGS sequence"/>
</dbReference>
<evidence type="ECO:0000256" key="2">
    <source>
        <dbReference type="ARBA" id="ARBA00022723"/>
    </source>
</evidence>
<dbReference type="Gene3D" id="1.10.630.10">
    <property type="entry name" value="Cytochrome P450"/>
    <property type="match status" value="2"/>
</dbReference>
<dbReference type="SUPFAM" id="SSF48264">
    <property type="entry name" value="Cytochrome P450"/>
    <property type="match status" value="2"/>
</dbReference>
<dbReference type="PANTHER" id="PTHR24300:SF417">
    <property type="entry name" value="CYTOCHROME P450 508B1-RELATED"/>
    <property type="match status" value="1"/>
</dbReference>
<evidence type="ECO:0000256" key="3">
    <source>
        <dbReference type="ARBA" id="ARBA00023004"/>
    </source>
</evidence>
<dbReference type="GO" id="GO:0016705">
    <property type="term" value="F:oxidoreductase activity, acting on paired donors, with incorporation or reduction of molecular oxygen"/>
    <property type="evidence" value="ECO:0007669"/>
    <property type="project" value="InterPro"/>
</dbReference>